<evidence type="ECO:0000313" key="3">
    <source>
        <dbReference type="Proteomes" id="UP001328107"/>
    </source>
</evidence>
<feature type="non-terminal residue" evidence="2">
    <location>
        <position position="96"/>
    </location>
</feature>
<protein>
    <submittedName>
        <fullName evidence="2">Uncharacterized protein</fullName>
    </submittedName>
</protein>
<feature type="non-terminal residue" evidence="2">
    <location>
        <position position="1"/>
    </location>
</feature>
<evidence type="ECO:0000256" key="1">
    <source>
        <dbReference type="SAM" id="SignalP"/>
    </source>
</evidence>
<organism evidence="2 3">
    <name type="scientific">Pristionchus mayeri</name>
    <dbReference type="NCBI Taxonomy" id="1317129"/>
    <lineage>
        <taxon>Eukaryota</taxon>
        <taxon>Metazoa</taxon>
        <taxon>Ecdysozoa</taxon>
        <taxon>Nematoda</taxon>
        <taxon>Chromadorea</taxon>
        <taxon>Rhabditida</taxon>
        <taxon>Rhabditina</taxon>
        <taxon>Diplogasteromorpha</taxon>
        <taxon>Diplogasteroidea</taxon>
        <taxon>Neodiplogasteridae</taxon>
        <taxon>Pristionchus</taxon>
    </lineage>
</organism>
<dbReference type="EMBL" id="BTRK01000003">
    <property type="protein sequence ID" value="GMR40547.1"/>
    <property type="molecule type" value="Genomic_DNA"/>
</dbReference>
<gene>
    <name evidence="2" type="ORF">PMAYCL1PPCAC_10742</name>
</gene>
<reference evidence="3" key="1">
    <citation type="submission" date="2022-10" db="EMBL/GenBank/DDBJ databases">
        <title>Genome assembly of Pristionchus species.</title>
        <authorList>
            <person name="Yoshida K."/>
            <person name="Sommer R.J."/>
        </authorList>
    </citation>
    <scope>NUCLEOTIDE SEQUENCE [LARGE SCALE GENOMIC DNA]</scope>
    <source>
        <strain evidence="3">RS5460</strain>
    </source>
</reference>
<dbReference type="PANTHER" id="PTHR31507">
    <property type="entry name" value="PROTEIN CBG15923"/>
    <property type="match status" value="1"/>
</dbReference>
<comment type="caution">
    <text evidence="2">The sequence shown here is derived from an EMBL/GenBank/DDBJ whole genome shotgun (WGS) entry which is preliminary data.</text>
</comment>
<keyword evidence="1" id="KW-0732">Signal</keyword>
<dbReference type="InterPro" id="IPR000884">
    <property type="entry name" value="TSP1_rpt"/>
</dbReference>
<dbReference type="PROSITE" id="PS50092">
    <property type="entry name" value="TSP1"/>
    <property type="match status" value="1"/>
</dbReference>
<feature type="signal peptide" evidence="1">
    <location>
        <begin position="1"/>
        <end position="19"/>
    </location>
</feature>
<dbReference type="AlphaFoldDB" id="A0AAN5CEE8"/>
<dbReference type="Proteomes" id="UP001328107">
    <property type="component" value="Unassembled WGS sequence"/>
</dbReference>
<proteinExistence type="predicted"/>
<name>A0AAN5CEE8_9BILA</name>
<feature type="chain" id="PRO_5042974971" evidence="1">
    <location>
        <begin position="20"/>
        <end position="96"/>
    </location>
</feature>
<keyword evidence="3" id="KW-1185">Reference proteome</keyword>
<accession>A0AAN5CEE8</accession>
<sequence>VCEMLRSLIILSLVACVSATWSEWKEVNGECSDSCGMCGIRVIAERKCLTKNCIGPSQQTEFCGEKLCVFPRKTCCEGYVKGLTEGNTLECMPKQE</sequence>
<evidence type="ECO:0000313" key="2">
    <source>
        <dbReference type="EMBL" id="GMR40547.1"/>
    </source>
</evidence>
<dbReference type="PANTHER" id="PTHR31507:SF3">
    <property type="entry name" value="TIL DOMAIN-CONTAINING PROTEIN"/>
    <property type="match status" value="1"/>
</dbReference>